<dbReference type="GO" id="GO:0016989">
    <property type="term" value="F:sigma factor antagonist activity"/>
    <property type="evidence" value="ECO:0007669"/>
    <property type="project" value="TreeGrafter"/>
</dbReference>
<name>A0A8B2NRW6_9HYPH</name>
<organism evidence="4 5">
    <name type="scientific">Acuticoccus sediminis</name>
    <dbReference type="NCBI Taxonomy" id="2184697"/>
    <lineage>
        <taxon>Bacteria</taxon>
        <taxon>Pseudomonadati</taxon>
        <taxon>Pseudomonadota</taxon>
        <taxon>Alphaproteobacteria</taxon>
        <taxon>Hyphomicrobiales</taxon>
        <taxon>Amorphaceae</taxon>
        <taxon>Acuticoccus</taxon>
    </lineage>
</organism>
<evidence type="ECO:0000256" key="2">
    <source>
        <dbReference type="SAM" id="Phobius"/>
    </source>
</evidence>
<sequence length="232" mass="25028">MSISESDRIDAGEYALGLEEGSERRRFEAALIDDPELSQAVWSWEEEFRPLADGLRPRSAPSRVWRAITARLFGADEKVLRQARRAVAFWRDAALLFMAASGIAVACLVVTVMRPDLLGVTAPEQDWIAAIVRLDGTIALARVDDDGQLVVEPVSPGAEQRVAELWVVPASGTPMSLGVLDRSERSHMSLPEGAANMIDATSEFVVTSEPMGGSPTGQPTGERLGSGSLTRI</sequence>
<dbReference type="EMBL" id="QHHQ01000003">
    <property type="protein sequence ID" value="RAI01050.1"/>
    <property type="molecule type" value="Genomic_DNA"/>
</dbReference>
<evidence type="ECO:0000256" key="1">
    <source>
        <dbReference type="SAM" id="MobiDB-lite"/>
    </source>
</evidence>
<dbReference type="AlphaFoldDB" id="A0A8B2NRW6"/>
<protein>
    <recommendedName>
        <fullName evidence="3">Anti-sigma K factor RskA C-terminal domain-containing protein</fullName>
    </recommendedName>
</protein>
<proteinExistence type="predicted"/>
<dbReference type="RefSeq" id="WP_111347610.1">
    <property type="nucleotide sequence ID" value="NZ_JAIWKD010000004.1"/>
</dbReference>
<dbReference type="GO" id="GO:0006417">
    <property type="term" value="P:regulation of translation"/>
    <property type="evidence" value="ECO:0007669"/>
    <property type="project" value="TreeGrafter"/>
</dbReference>
<keyword evidence="5" id="KW-1185">Reference proteome</keyword>
<dbReference type="InterPro" id="IPR018764">
    <property type="entry name" value="RskA_C"/>
</dbReference>
<evidence type="ECO:0000259" key="3">
    <source>
        <dbReference type="Pfam" id="PF10099"/>
    </source>
</evidence>
<dbReference type="InterPro" id="IPR051474">
    <property type="entry name" value="Anti-sigma-K/W_factor"/>
</dbReference>
<feature type="region of interest" description="Disordered" evidence="1">
    <location>
        <begin position="208"/>
        <end position="232"/>
    </location>
</feature>
<dbReference type="GO" id="GO:0005886">
    <property type="term" value="C:plasma membrane"/>
    <property type="evidence" value="ECO:0007669"/>
    <property type="project" value="InterPro"/>
</dbReference>
<keyword evidence="2" id="KW-0812">Transmembrane</keyword>
<feature type="transmembrane region" description="Helical" evidence="2">
    <location>
        <begin position="93"/>
        <end position="113"/>
    </location>
</feature>
<accession>A0A8B2NRW6</accession>
<dbReference type="OrthoDB" id="9816387at2"/>
<gene>
    <name evidence="4" type="ORF">DLJ53_17695</name>
</gene>
<dbReference type="PANTHER" id="PTHR37461">
    <property type="entry name" value="ANTI-SIGMA-K FACTOR RSKA"/>
    <property type="match status" value="1"/>
</dbReference>
<evidence type="ECO:0000313" key="5">
    <source>
        <dbReference type="Proteomes" id="UP000249590"/>
    </source>
</evidence>
<keyword evidence="2" id="KW-0472">Membrane</keyword>
<dbReference type="Pfam" id="PF10099">
    <property type="entry name" value="RskA_C"/>
    <property type="match status" value="1"/>
</dbReference>
<keyword evidence="2" id="KW-1133">Transmembrane helix</keyword>
<evidence type="ECO:0000313" key="4">
    <source>
        <dbReference type="EMBL" id="RAI01050.1"/>
    </source>
</evidence>
<feature type="domain" description="Anti-sigma K factor RskA C-terminal" evidence="3">
    <location>
        <begin position="102"/>
        <end position="222"/>
    </location>
</feature>
<comment type="caution">
    <text evidence="4">The sequence shown here is derived from an EMBL/GenBank/DDBJ whole genome shotgun (WGS) entry which is preliminary data.</text>
</comment>
<dbReference type="Proteomes" id="UP000249590">
    <property type="component" value="Unassembled WGS sequence"/>
</dbReference>
<dbReference type="PANTHER" id="PTHR37461:SF1">
    <property type="entry name" value="ANTI-SIGMA-K FACTOR RSKA"/>
    <property type="match status" value="1"/>
</dbReference>
<reference evidence="4 5" key="1">
    <citation type="submission" date="2018-05" db="EMBL/GenBank/DDBJ databases">
        <title>Acuticoccus sediminis sp. nov., isolated from deep-sea sediment of Indian Ocean.</title>
        <authorList>
            <person name="Liu X."/>
            <person name="Lai Q."/>
            <person name="Du Y."/>
            <person name="Sun F."/>
            <person name="Zhang X."/>
            <person name="Wang S."/>
            <person name="Shao Z."/>
        </authorList>
    </citation>
    <scope>NUCLEOTIDE SEQUENCE [LARGE SCALE GENOMIC DNA]</scope>
    <source>
        <strain evidence="4 5">PTG4-2</strain>
    </source>
</reference>